<dbReference type="SUPFAM" id="SSF57850">
    <property type="entry name" value="RING/U-box"/>
    <property type="match status" value="1"/>
</dbReference>
<proteinExistence type="predicted"/>
<dbReference type="SMART" id="SM00184">
    <property type="entry name" value="RING"/>
    <property type="match status" value="1"/>
</dbReference>
<dbReference type="InterPro" id="IPR013083">
    <property type="entry name" value="Znf_RING/FYVE/PHD"/>
</dbReference>
<keyword evidence="3" id="KW-0862">Zinc</keyword>
<dbReference type="InterPro" id="IPR001841">
    <property type="entry name" value="Znf_RING"/>
</dbReference>
<evidence type="ECO:0000256" key="4">
    <source>
        <dbReference type="PROSITE-ProRule" id="PRU00175"/>
    </source>
</evidence>
<evidence type="ECO:0000256" key="1">
    <source>
        <dbReference type="ARBA" id="ARBA00022723"/>
    </source>
</evidence>
<dbReference type="EMBL" id="MK500345">
    <property type="protein sequence ID" value="QBK87194.1"/>
    <property type="molecule type" value="Genomic_DNA"/>
</dbReference>
<dbReference type="GO" id="GO:0061630">
    <property type="term" value="F:ubiquitin protein ligase activity"/>
    <property type="evidence" value="ECO:0007669"/>
    <property type="project" value="TreeGrafter"/>
</dbReference>
<dbReference type="PROSITE" id="PS50089">
    <property type="entry name" value="ZF_RING_2"/>
    <property type="match status" value="1"/>
</dbReference>
<dbReference type="GO" id="GO:0008270">
    <property type="term" value="F:zinc ion binding"/>
    <property type="evidence" value="ECO:0007669"/>
    <property type="project" value="UniProtKB-KW"/>
</dbReference>
<accession>A0A481YXA5</accession>
<evidence type="ECO:0000256" key="3">
    <source>
        <dbReference type="ARBA" id="ARBA00022833"/>
    </source>
</evidence>
<dbReference type="Gene3D" id="3.30.40.10">
    <property type="entry name" value="Zinc/RING finger domain, C3HC4 (zinc finger)"/>
    <property type="match status" value="1"/>
</dbReference>
<keyword evidence="2 4" id="KW-0863">Zinc-finger</keyword>
<sequence>MEDCSICLSCLDNNIYALKCTHEYHKKCISKWLKDHDTCPLCRTYIAPEESYVSDGILTEEKRLYLQQIEYFIIAGSSGLERIIPELKGFTEHISEQIDTPGWKQLLNELYDNYR</sequence>
<reference evidence="6" key="1">
    <citation type="journal article" date="2019" name="MBio">
        <title>Virus Genomes from Deep Sea Sediments Expand the Ocean Megavirome and Support Independent Origins of Viral Gigantism.</title>
        <authorList>
            <person name="Backstrom D."/>
            <person name="Yutin N."/>
            <person name="Jorgensen S.L."/>
            <person name="Dharamshi J."/>
            <person name="Homa F."/>
            <person name="Zaremba-Niedwiedzka K."/>
            <person name="Spang A."/>
            <person name="Wolf Y.I."/>
            <person name="Koonin E.V."/>
            <person name="Ettema T.J."/>
        </authorList>
    </citation>
    <scope>NUCLEOTIDE SEQUENCE</scope>
</reference>
<dbReference type="PANTHER" id="PTHR45969:SF69">
    <property type="entry name" value="FINGER DOMAIN PROTEIN, PUTATIVE (AFU_ORTHOLOGUE AFUA_3G12190)-RELATED"/>
    <property type="match status" value="1"/>
</dbReference>
<organism evidence="6">
    <name type="scientific">Marseillevirus LCMAC201</name>
    <dbReference type="NCBI Taxonomy" id="2506605"/>
    <lineage>
        <taxon>Viruses</taxon>
        <taxon>Varidnaviria</taxon>
        <taxon>Bamfordvirae</taxon>
        <taxon>Nucleocytoviricota</taxon>
        <taxon>Megaviricetes</taxon>
        <taxon>Pimascovirales</taxon>
        <taxon>Pimascovirales incertae sedis</taxon>
        <taxon>Marseilleviridae</taxon>
    </lineage>
</organism>
<dbReference type="PANTHER" id="PTHR45969">
    <property type="entry name" value="RING ZINC FINGER PROTEIN-RELATED"/>
    <property type="match status" value="1"/>
</dbReference>
<dbReference type="Pfam" id="PF13639">
    <property type="entry name" value="zf-RING_2"/>
    <property type="match status" value="1"/>
</dbReference>
<evidence type="ECO:0000256" key="2">
    <source>
        <dbReference type="ARBA" id="ARBA00022771"/>
    </source>
</evidence>
<dbReference type="UniPathway" id="UPA00143"/>
<name>A0A481YXA5_9VIRU</name>
<dbReference type="GO" id="GO:0016874">
    <property type="term" value="F:ligase activity"/>
    <property type="evidence" value="ECO:0007669"/>
    <property type="project" value="UniProtKB-KW"/>
</dbReference>
<gene>
    <name evidence="6" type="ORF">LCMAC201_00960</name>
</gene>
<evidence type="ECO:0000313" key="6">
    <source>
        <dbReference type="EMBL" id="QBK87194.1"/>
    </source>
</evidence>
<protein>
    <submittedName>
        <fullName evidence="6">Putative RING finger E3 ubiquitin ligase</fullName>
    </submittedName>
</protein>
<keyword evidence="1" id="KW-0479">Metal-binding</keyword>
<feature type="domain" description="RING-type" evidence="5">
    <location>
        <begin position="4"/>
        <end position="43"/>
    </location>
</feature>
<evidence type="ECO:0000259" key="5">
    <source>
        <dbReference type="PROSITE" id="PS50089"/>
    </source>
</evidence>
<dbReference type="GO" id="GO:0016567">
    <property type="term" value="P:protein ubiquitination"/>
    <property type="evidence" value="ECO:0007669"/>
    <property type="project" value="UniProtKB-UniPathway"/>
</dbReference>
<keyword evidence="6" id="KW-0436">Ligase</keyword>